<feature type="compositionally biased region" description="Basic and acidic residues" evidence="1">
    <location>
        <begin position="185"/>
        <end position="196"/>
    </location>
</feature>
<feature type="region of interest" description="Disordered" evidence="1">
    <location>
        <begin position="1"/>
        <end position="282"/>
    </location>
</feature>
<feature type="compositionally biased region" description="Basic residues" evidence="1">
    <location>
        <begin position="1801"/>
        <end position="1811"/>
    </location>
</feature>
<keyword evidence="4" id="KW-1185">Reference proteome</keyword>
<feature type="compositionally biased region" description="Basic and acidic residues" evidence="1">
    <location>
        <begin position="1183"/>
        <end position="1196"/>
    </location>
</feature>
<feature type="region of interest" description="Disordered" evidence="1">
    <location>
        <begin position="430"/>
        <end position="514"/>
    </location>
</feature>
<feature type="compositionally biased region" description="Basic and acidic residues" evidence="1">
    <location>
        <begin position="117"/>
        <end position="178"/>
    </location>
</feature>
<protein>
    <submittedName>
        <fullName evidence="3">GYF</fullName>
    </submittedName>
</protein>
<feature type="compositionally biased region" description="Basic and acidic residues" evidence="1">
    <location>
        <begin position="50"/>
        <end position="110"/>
    </location>
</feature>
<feature type="compositionally biased region" description="Basic and acidic residues" evidence="1">
    <location>
        <begin position="369"/>
        <end position="387"/>
    </location>
</feature>
<name>A0A200Q239_MACCD</name>
<feature type="compositionally biased region" description="Basic and acidic residues" evidence="1">
    <location>
        <begin position="472"/>
        <end position="502"/>
    </location>
</feature>
<feature type="compositionally biased region" description="Basic and acidic residues" evidence="1">
    <location>
        <begin position="398"/>
        <end position="410"/>
    </location>
</feature>
<feature type="compositionally biased region" description="Basic and acidic residues" evidence="1">
    <location>
        <begin position="1534"/>
        <end position="1543"/>
    </location>
</feature>
<sequence>MQGSDNPIPLSPQWLLAKPGESKSGMESHLSPYPGYASRSDISKSSGNGDEIHDTEKKRDVFRPSMHDPESGRRDRWRDEERDTGSAIRRDRWREGDKELTDTRKIDRWVDNSSIRHTGEARRAPSERWTDSSNREGNYDQRRESKWNTRWGPDDKESESWHEKLDVGRDGEVPRDKGLPYLSNHGKEDREGDHYRPWRSTTSQNRGKGESPHHQIQVPSKQTPFGYGRSRGDNAPPTFSIGRGRVSSTGSTMKSISSNSYSSGTVLEKGESGHGDPSPLRYSRTKLLDVYRMTDLRSYRKPLDGFAEVPSLTQEEPLEPFALSAPTPEETVILKGIDKGDIVSSGMPQVSKDGSIGRNSSDGMQSRRSKLEDLPPYSDDYKDESTDNSKGGLFSRSPSKEKYIHPHGSDLKLEANQNLQKYHDNKFNAEALRVDSAPRKKADEVAVSREVSVQGSSSAHPGIPWRSQSHGEQSHMRDLPIEIRSRTPDLEWSRQQKDRDSEWENSSTVSSSYYRDEPNWRVSEGFHSDMARDPILKKQPSEVLDREQEARKFLPQPSPEDLSLYYKDPQGQIQGPFSGSDLIGWFEAGFFGIDLEVRVANAPPDSPFSSLGDVMPHLRAKARPPPGFSAPKQSEVSETISGPKFNSLGKLHAGSNEIDIIKNEPRNRHGSITEADNRFLESFMSGNMSSSPLEKFAFSEGLQGYIGTNSGGMPSMGVESGRDLNYLLAQRMSLERQRSLPSPHSYWPGRDAASMVPKVEIVPDTPPHSKILPQVVDSPRQIPQPQNVDLMSMLQGAADKSPSVVNNGVTGWSNFPVQGGLDIRQDKMDMHHNQHFPPQSPYGIQQQRLQPQNQPSLTNMIGQTVDHPSGIVTPEKLLSSVLSQDPQMLTMLQEQYLLSQLQLHSQAPAPTQLSLLDKLLLLKQQQKQEQQQQLLRQQQQHLLSQVLSERQSHQHFGDPSYGHLQAGAVPAGNGPLDHLMLRPPHEFQINPQTAVPNLQGGLTAGHTTLPMQANDIGFSVSSGISPLLNLPHQIFESKTPRNGWDATPAEQIDDMQNKNPLLVPAMAGSTPSTEAIVKSFDDLPVPPKEDLVPNSCGAVVQDQSSPDISRNSESVAIIASEAITSLSSACPGGVASVFPLGTEQNEKYTPEQVTDGRLPPAGIEPQIRKEQYQGDPPMVTEVKSVEVREVKKNSEKKSRKQKNSKAQPSADQAKGGVSITSSQQQPKQPEVGEGTNVSDKKFDSYAGGAAETTLYETSPLKTEDTKSGSSLQRSISSNEVETVDGSGGGSRDVESVSLQNTQTHSGHRAWKPAPGLKAKSLLEIQQEEQWKAQTEMAVSEPISSSINSNFSNPWGGAISHLEPKTIRDNNQDAGSEMFMLGKSGSLLPQQKSKKSQLHDLLAEEVLAKSNDRVVEEPPVPVMTIQTDTSVDDSNFIEAKDTKKSRKKSGKGKGVGVKATTTAVTSSDVLVASSPIEKGKSSRQVQQEKEVLPAPPSGPSLGDFVLWKGEAANPSPVPAWSTDSGKLTKPTSLRDIQKEQEKKGPSVQHQPQVPTPQKVQSTKSARGSGPWPLSGTSPSKSASSIQINSVANTQSKSKTEDDLFWGPLDQSKPETKQSDFPSAVNTSNWGSSRNTPVKGTQGVTSRQKFTGSKPVDYSLSSSPAAQSSLKERRDAITKHSEAMDFRDWCESETVRLIGSNDTSFLEFCLKQSTSEAETLLVENLGSYDPDHKFIDKFLNYKEMLSADVLEIAFQARNDRKSTGSFVGGDVRNPNNSMGRGGSGDFDPDMAGAATSDGFSKGGGKKKGKKGKKVSASALLGFNVVSNRIMMGEIQNVED</sequence>
<dbReference type="SMART" id="SM00444">
    <property type="entry name" value="GYF"/>
    <property type="match status" value="1"/>
</dbReference>
<dbReference type="InterPro" id="IPR035445">
    <property type="entry name" value="GYF-like_dom_sf"/>
</dbReference>
<feature type="region of interest" description="Disordered" evidence="1">
    <location>
        <begin position="1763"/>
        <end position="1812"/>
    </location>
</feature>
<feature type="compositionally biased region" description="Low complexity" evidence="1">
    <location>
        <begin position="247"/>
        <end position="260"/>
    </location>
</feature>
<dbReference type="PROSITE" id="PS50829">
    <property type="entry name" value="GYF"/>
    <property type="match status" value="1"/>
</dbReference>
<dbReference type="Gene3D" id="3.30.1490.40">
    <property type="match status" value="1"/>
</dbReference>
<evidence type="ECO:0000313" key="3">
    <source>
        <dbReference type="EMBL" id="OVA04520.1"/>
    </source>
</evidence>
<evidence type="ECO:0000313" key="4">
    <source>
        <dbReference type="Proteomes" id="UP000195402"/>
    </source>
</evidence>
<proteinExistence type="predicted"/>
<feature type="compositionally biased region" description="Low complexity" evidence="1">
    <location>
        <begin position="1657"/>
        <end position="1667"/>
    </location>
</feature>
<dbReference type="STRING" id="56857.A0A200Q239"/>
<feature type="compositionally biased region" description="Basic and acidic residues" evidence="1">
    <location>
        <begin position="430"/>
        <end position="447"/>
    </location>
</feature>
<feature type="domain" description="GYF" evidence="2">
    <location>
        <begin position="561"/>
        <end position="612"/>
    </location>
</feature>
<feature type="region of interest" description="Disordered" evidence="1">
    <location>
        <begin position="1472"/>
        <end position="1673"/>
    </location>
</feature>
<dbReference type="PANTHER" id="PTHR47471:SF1">
    <property type="entry name" value="PROTEIN ESSENTIAL FOR POTEXVIRUS ACCUMULATION 1"/>
    <property type="match status" value="1"/>
</dbReference>
<dbReference type="OMA" id="DWNDPSA"/>
<evidence type="ECO:0000259" key="2">
    <source>
        <dbReference type="PROSITE" id="PS50829"/>
    </source>
</evidence>
<feature type="compositionally biased region" description="Polar residues" evidence="1">
    <location>
        <begin position="1218"/>
        <end position="1227"/>
    </location>
</feature>
<feature type="compositionally biased region" description="Polar residues" evidence="1">
    <location>
        <begin position="1423"/>
        <end position="1432"/>
    </location>
</feature>
<comment type="caution">
    <text evidence="3">The sequence shown here is derived from an EMBL/GenBank/DDBJ whole genome shotgun (WGS) entry which is preliminary data.</text>
</comment>
<dbReference type="Proteomes" id="UP000195402">
    <property type="component" value="Unassembled WGS sequence"/>
</dbReference>
<gene>
    <name evidence="3" type="ORF">BVC80_1715g36</name>
</gene>
<feature type="region of interest" description="Disordered" evidence="1">
    <location>
        <begin position="1147"/>
        <end position="1314"/>
    </location>
</feature>
<feature type="region of interest" description="Disordered" evidence="1">
    <location>
        <begin position="337"/>
        <end position="410"/>
    </location>
</feature>
<dbReference type="CDD" id="cd00072">
    <property type="entry name" value="GYF"/>
    <property type="match status" value="1"/>
</dbReference>
<dbReference type="EMBL" id="MVGT01003299">
    <property type="protein sequence ID" value="OVA04520.1"/>
    <property type="molecule type" value="Genomic_DNA"/>
</dbReference>
<dbReference type="InterPro" id="IPR003169">
    <property type="entry name" value="GYF"/>
</dbReference>
<accession>A0A200Q239</accession>
<feature type="compositionally biased region" description="Polar residues" evidence="1">
    <location>
        <begin position="1267"/>
        <end position="1280"/>
    </location>
</feature>
<feature type="region of interest" description="Disordered" evidence="1">
    <location>
        <begin position="1411"/>
        <end position="1458"/>
    </location>
</feature>
<feature type="compositionally biased region" description="Polar residues" evidence="1">
    <location>
        <begin position="1617"/>
        <end position="1649"/>
    </location>
</feature>
<evidence type="ECO:0000256" key="1">
    <source>
        <dbReference type="SAM" id="MobiDB-lite"/>
    </source>
</evidence>
<feature type="compositionally biased region" description="Polar residues" evidence="1">
    <location>
        <begin position="1573"/>
        <end position="1595"/>
    </location>
</feature>
<dbReference type="Pfam" id="PF02213">
    <property type="entry name" value="GYF"/>
    <property type="match status" value="1"/>
</dbReference>
<dbReference type="InParanoid" id="A0A200Q239"/>
<dbReference type="PANTHER" id="PTHR47471">
    <property type="entry name" value="GYF DOMAIN-CONTAINING PROTEIN"/>
    <property type="match status" value="1"/>
</dbReference>
<feature type="compositionally biased region" description="Polar residues" evidence="1">
    <location>
        <begin position="1520"/>
        <end position="1530"/>
    </location>
</feature>
<feature type="compositionally biased region" description="Polar residues" evidence="1">
    <location>
        <begin position="1546"/>
        <end position="1564"/>
    </location>
</feature>
<dbReference type="FunCoup" id="A0A200Q239">
    <property type="interactions" value="2726"/>
</dbReference>
<dbReference type="OrthoDB" id="6415790at2759"/>
<organism evidence="3 4">
    <name type="scientific">Macleaya cordata</name>
    <name type="common">Five-seeded plume-poppy</name>
    <name type="synonym">Bocconia cordata</name>
    <dbReference type="NCBI Taxonomy" id="56857"/>
    <lineage>
        <taxon>Eukaryota</taxon>
        <taxon>Viridiplantae</taxon>
        <taxon>Streptophyta</taxon>
        <taxon>Embryophyta</taxon>
        <taxon>Tracheophyta</taxon>
        <taxon>Spermatophyta</taxon>
        <taxon>Magnoliopsida</taxon>
        <taxon>Ranunculales</taxon>
        <taxon>Papaveraceae</taxon>
        <taxon>Papaveroideae</taxon>
        <taxon>Macleaya</taxon>
    </lineage>
</organism>
<reference evidence="3 4" key="1">
    <citation type="journal article" date="2017" name="Mol. Plant">
        <title>The Genome of Medicinal Plant Macleaya cordata Provides New Insights into Benzylisoquinoline Alkaloids Metabolism.</title>
        <authorList>
            <person name="Liu X."/>
            <person name="Liu Y."/>
            <person name="Huang P."/>
            <person name="Ma Y."/>
            <person name="Qing Z."/>
            <person name="Tang Q."/>
            <person name="Cao H."/>
            <person name="Cheng P."/>
            <person name="Zheng Y."/>
            <person name="Yuan Z."/>
            <person name="Zhou Y."/>
            <person name="Liu J."/>
            <person name="Tang Z."/>
            <person name="Zhuo Y."/>
            <person name="Zhang Y."/>
            <person name="Yu L."/>
            <person name="Huang J."/>
            <person name="Yang P."/>
            <person name="Peng Q."/>
            <person name="Zhang J."/>
            <person name="Jiang W."/>
            <person name="Zhang Z."/>
            <person name="Lin K."/>
            <person name="Ro D.K."/>
            <person name="Chen X."/>
            <person name="Xiong X."/>
            <person name="Shang Y."/>
            <person name="Huang S."/>
            <person name="Zeng J."/>
        </authorList>
    </citation>
    <scope>NUCLEOTIDE SEQUENCE [LARGE SCALE GENOMIC DNA]</scope>
    <source>
        <strain evidence="4">cv. BLH2017</strain>
        <tissue evidence="3">Root</tissue>
    </source>
</reference>
<dbReference type="SUPFAM" id="SSF55277">
    <property type="entry name" value="GYF domain"/>
    <property type="match status" value="1"/>
</dbReference>
<feature type="compositionally biased region" description="Polar residues" evidence="1">
    <location>
        <begin position="357"/>
        <end position="366"/>
    </location>
</feature>